<dbReference type="SMART" id="SM00353">
    <property type="entry name" value="HLH"/>
    <property type="match status" value="1"/>
</dbReference>
<keyword evidence="3" id="KW-0804">Transcription</keyword>
<dbReference type="EMBL" id="KI394661">
    <property type="protein sequence ID" value="ERN02066.1"/>
    <property type="molecule type" value="Genomic_DNA"/>
</dbReference>
<evidence type="ECO:0000256" key="3">
    <source>
        <dbReference type="ARBA" id="ARBA00023163"/>
    </source>
</evidence>
<dbReference type="GO" id="GO:0005634">
    <property type="term" value="C:nucleus"/>
    <property type="evidence" value="ECO:0000318"/>
    <property type="project" value="GO_Central"/>
</dbReference>
<dbReference type="Proteomes" id="UP000017836">
    <property type="component" value="Unassembled WGS sequence"/>
</dbReference>
<feature type="compositionally biased region" description="Polar residues" evidence="5">
    <location>
        <begin position="700"/>
        <end position="781"/>
    </location>
</feature>
<organism evidence="7 8">
    <name type="scientific">Amborella trichopoda</name>
    <dbReference type="NCBI Taxonomy" id="13333"/>
    <lineage>
        <taxon>Eukaryota</taxon>
        <taxon>Viridiplantae</taxon>
        <taxon>Streptophyta</taxon>
        <taxon>Embryophyta</taxon>
        <taxon>Tracheophyta</taxon>
        <taxon>Spermatophyta</taxon>
        <taxon>Magnoliopsida</taxon>
        <taxon>Amborellales</taxon>
        <taxon>Amborellaceae</taxon>
        <taxon>Amborella</taxon>
    </lineage>
</organism>
<feature type="compositionally biased region" description="Polar residues" evidence="5">
    <location>
        <begin position="268"/>
        <end position="299"/>
    </location>
</feature>
<dbReference type="OMA" id="CQNSNAK"/>
<reference evidence="8" key="1">
    <citation type="journal article" date="2013" name="Science">
        <title>The Amborella genome and the evolution of flowering plants.</title>
        <authorList>
            <consortium name="Amborella Genome Project"/>
        </authorList>
    </citation>
    <scope>NUCLEOTIDE SEQUENCE [LARGE SCALE GENOMIC DNA]</scope>
</reference>
<feature type="region of interest" description="Disordered" evidence="5">
    <location>
        <begin position="128"/>
        <end position="157"/>
    </location>
</feature>
<gene>
    <name evidence="7" type="ORF">AMTR_s00045p00141060</name>
</gene>
<feature type="compositionally biased region" description="Polar residues" evidence="5">
    <location>
        <begin position="308"/>
        <end position="330"/>
    </location>
</feature>
<evidence type="ECO:0000256" key="1">
    <source>
        <dbReference type="ARBA" id="ARBA00004123"/>
    </source>
</evidence>
<dbReference type="GO" id="GO:0010017">
    <property type="term" value="P:red or far-red light signaling pathway"/>
    <property type="evidence" value="ECO:0000318"/>
    <property type="project" value="GO_Central"/>
</dbReference>
<evidence type="ECO:0000256" key="5">
    <source>
        <dbReference type="SAM" id="MobiDB-lite"/>
    </source>
</evidence>
<evidence type="ECO:0000256" key="4">
    <source>
        <dbReference type="ARBA" id="ARBA00023242"/>
    </source>
</evidence>
<dbReference type="InterPro" id="IPR011598">
    <property type="entry name" value="bHLH_dom"/>
</dbReference>
<dbReference type="STRING" id="13333.W1P3A7"/>
<feature type="compositionally biased region" description="Basic and acidic residues" evidence="5">
    <location>
        <begin position="476"/>
        <end position="490"/>
    </location>
</feature>
<dbReference type="eggNOG" id="ENOG502QV9I">
    <property type="taxonomic scope" value="Eukaryota"/>
</dbReference>
<feature type="domain" description="BHLH" evidence="6">
    <location>
        <begin position="523"/>
        <end position="572"/>
    </location>
</feature>
<dbReference type="GO" id="GO:0000976">
    <property type="term" value="F:transcription cis-regulatory region binding"/>
    <property type="evidence" value="ECO:0000318"/>
    <property type="project" value="GO_Central"/>
</dbReference>
<evidence type="ECO:0000259" key="6">
    <source>
        <dbReference type="PROSITE" id="PS50888"/>
    </source>
</evidence>
<feature type="region of interest" description="Disordered" evidence="5">
    <location>
        <begin position="464"/>
        <end position="531"/>
    </location>
</feature>
<comment type="subcellular location">
    <subcellularLocation>
        <location evidence="1">Nucleus</location>
    </subcellularLocation>
</comment>
<dbReference type="FunFam" id="4.10.280.10:FF:000004">
    <property type="entry name" value="Basic helix-loop-helix transcription factor"/>
    <property type="match status" value="1"/>
</dbReference>
<name>W1P3A7_AMBTC</name>
<dbReference type="GO" id="GO:0003700">
    <property type="term" value="F:DNA-binding transcription factor activity"/>
    <property type="evidence" value="ECO:0000318"/>
    <property type="project" value="GO_Central"/>
</dbReference>
<accession>W1P3A7</accession>
<dbReference type="Gene3D" id="4.10.280.10">
    <property type="entry name" value="Helix-loop-helix DNA-binding domain"/>
    <property type="match status" value="1"/>
</dbReference>
<proteinExistence type="predicted"/>
<evidence type="ECO:0000256" key="2">
    <source>
        <dbReference type="ARBA" id="ARBA00023015"/>
    </source>
</evidence>
<dbReference type="PANTHER" id="PTHR46807:SF1">
    <property type="entry name" value="TRANSCRIPTION FACTOR PIF3"/>
    <property type="match status" value="1"/>
</dbReference>
<feature type="region of interest" description="Disordered" evidence="5">
    <location>
        <begin position="43"/>
        <end position="73"/>
    </location>
</feature>
<dbReference type="GO" id="GO:0046983">
    <property type="term" value="F:protein dimerization activity"/>
    <property type="evidence" value="ECO:0007669"/>
    <property type="project" value="InterPro"/>
</dbReference>
<dbReference type="InterPro" id="IPR047265">
    <property type="entry name" value="PIF1-like_bHLH"/>
</dbReference>
<dbReference type="Pfam" id="PF00010">
    <property type="entry name" value="HLH"/>
    <property type="match status" value="1"/>
</dbReference>
<feature type="region of interest" description="Disordered" evidence="5">
    <location>
        <begin position="268"/>
        <end position="330"/>
    </location>
</feature>
<dbReference type="PROSITE" id="PS50888">
    <property type="entry name" value="BHLH"/>
    <property type="match status" value="1"/>
</dbReference>
<evidence type="ECO:0000313" key="7">
    <source>
        <dbReference type="EMBL" id="ERN02066.1"/>
    </source>
</evidence>
<evidence type="ECO:0000313" key="8">
    <source>
        <dbReference type="Proteomes" id="UP000017836"/>
    </source>
</evidence>
<feature type="compositionally biased region" description="Polar residues" evidence="5">
    <location>
        <begin position="508"/>
        <end position="519"/>
    </location>
</feature>
<keyword evidence="8" id="KW-1185">Reference proteome</keyword>
<dbReference type="HOGENOM" id="CLU_014289_0_0_1"/>
<sequence>MTKEKWDFAQPKMTNCSTDLAFVPDHEFVELLWENGQIVLQGQTSRNRKDASSSGYSSHPPKTHLNHNSGDAVLPVASKGGRYGTLESVLHDFSSGQASGCPLVQEMKWPDHEFVELLWENGQIVLQGQTSRNRKDASSSGYSSHPPKTHLNHNSGDAVLPVASKGGRYGTLESVLHDFSSGQASGCPLVQEDEMVPWLNYPLDDSLERDYCSEFFPELSGVNLTPLSKPTNVVVSEKACNLDTTSHKNLSMEHSSQAPSRLRALQPFNSQQGQPSNPILRQFPSNTHKSSCGNSSSPGANPAIGIVNSKTEQPNHGSTRPPQPTHTNLMNFSHFSRPAALVKANLQSMGMAGRLKNNNDKASVTDSNPVESSIVDSAVVSKSGKTKLDQQCQASLHPTKAKDISSSPAREKQSVEEDVMYVEDASTSQNRSPDRTLCPSSSFAASTALGISESVKAVEPVVASSSVCSGNSGGRVSKEPRHGLKRKVGEQEESGYQSEDVEGESVGTRKQATGRSATTKRSRAAEVHNLSERRRRDRINEKMRALQELIPNCNKVDKASMLDEAIEYLKTLQLQVQIMSMASGMCMPPMMMTAGMQHMPPPHMTHFSPMGVGMGMGMGIGMGMGMGMLDIGGSPGCPLIPLPSIRGPQIPCSSISGPMGLPGMPGSNLQMYGMPMARAPFLPFSGFPQAKAVAGPDISAPTSSGAFSELNPPSSSKDQMQNLISPNVQQKVTDSQQLEASNQVISEHSAQPNLVPGHNQSSQVIGSNRNGVAPNGTTSYD</sequence>
<dbReference type="PANTHER" id="PTHR46807">
    <property type="entry name" value="TRANSCRIPTION FACTOR PIF3"/>
    <property type="match status" value="1"/>
</dbReference>
<feature type="region of interest" description="Disordered" evidence="5">
    <location>
        <begin position="695"/>
        <end position="781"/>
    </location>
</feature>
<dbReference type="SUPFAM" id="SSF47459">
    <property type="entry name" value="HLH, helix-loop-helix DNA-binding domain"/>
    <property type="match status" value="1"/>
</dbReference>
<dbReference type="InterPro" id="IPR044273">
    <property type="entry name" value="PIF3-like"/>
</dbReference>
<keyword evidence="2" id="KW-0805">Transcription regulation</keyword>
<dbReference type="Gramene" id="ERN02066">
    <property type="protein sequence ID" value="ERN02066"/>
    <property type="gene ID" value="AMTR_s00045p00141060"/>
</dbReference>
<dbReference type="AlphaFoldDB" id="W1P3A7"/>
<keyword evidence="4" id="KW-0539">Nucleus</keyword>
<dbReference type="CDD" id="cd11445">
    <property type="entry name" value="bHLH_AtPIF_like"/>
    <property type="match status" value="1"/>
</dbReference>
<protein>
    <recommendedName>
        <fullName evidence="6">BHLH domain-containing protein</fullName>
    </recommendedName>
</protein>
<dbReference type="InterPro" id="IPR036638">
    <property type="entry name" value="HLH_DNA-bd_sf"/>
</dbReference>
<feature type="region of interest" description="Disordered" evidence="5">
    <location>
        <begin position="381"/>
        <end position="417"/>
    </location>
</feature>